<dbReference type="SUPFAM" id="SSF55486">
    <property type="entry name" value="Metalloproteases ('zincins'), catalytic domain"/>
    <property type="match status" value="1"/>
</dbReference>
<keyword evidence="7" id="KW-1015">Disulfide bond</keyword>
<protein>
    <recommendedName>
        <fullName evidence="10">Metalloendopeptidase</fullName>
        <ecNumber evidence="10">3.4.24.-</ecNumber>
    </recommendedName>
</protein>
<reference evidence="13" key="1">
    <citation type="journal article" date="2021" name="Sci. Adv.">
        <title>The American lobster genome reveals insights on longevity, neural, and immune adaptations.</title>
        <authorList>
            <person name="Polinski J.M."/>
            <person name="Zimin A.V."/>
            <person name="Clark K.F."/>
            <person name="Kohn A.B."/>
            <person name="Sadowski N."/>
            <person name="Timp W."/>
            <person name="Ptitsyn A."/>
            <person name="Khanna P."/>
            <person name="Romanova D.Y."/>
            <person name="Williams P."/>
            <person name="Greenwood S.J."/>
            <person name="Moroz L.L."/>
            <person name="Walt D.R."/>
            <person name="Bodnar A.G."/>
        </authorList>
    </citation>
    <scope>NUCLEOTIDE SEQUENCE</scope>
    <source>
        <strain evidence="13">GMGI-L3</strain>
    </source>
</reference>
<dbReference type="Gene3D" id="3.40.390.10">
    <property type="entry name" value="Collagenase (Catalytic Domain)"/>
    <property type="match status" value="1"/>
</dbReference>
<evidence type="ECO:0000256" key="7">
    <source>
        <dbReference type="ARBA" id="ARBA00023157"/>
    </source>
</evidence>
<organism evidence="13 14">
    <name type="scientific">Homarus americanus</name>
    <name type="common">American lobster</name>
    <dbReference type="NCBI Taxonomy" id="6706"/>
    <lineage>
        <taxon>Eukaryota</taxon>
        <taxon>Metazoa</taxon>
        <taxon>Ecdysozoa</taxon>
        <taxon>Arthropoda</taxon>
        <taxon>Crustacea</taxon>
        <taxon>Multicrustacea</taxon>
        <taxon>Malacostraca</taxon>
        <taxon>Eumalacostraca</taxon>
        <taxon>Eucarida</taxon>
        <taxon>Decapoda</taxon>
        <taxon>Pleocyemata</taxon>
        <taxon>Astacidea</taxon>
        <taxon>Nephropoidea</taxon>
        <taxon>Nephropidae</taxon>
        <taxon>Homarus</taxon>
    </lineage>
</organism>
<keyword evidence="2 9" id="KW-0645">Protease</keyword>
<dbReference type="InterPro" id="IPR024079">
    <property type="entry name" value="MetalloPept_cat_dom_sf"/>
</dbReference>
<dbReference type="PANTHER" id="PTHR10127">
    <property type="entry name" value="DISCOIDIN, CUB, EGF, LAMININ , AND ZINC METALLOPROTEASE DOMAIN CONTAINING"/>
    <property type="match status" value="1"/>
</dbReference>
<feature type="domain" description="Peptidase M12A" evidence="12">
    <location>
        <begin position="198"/>
        <end position="305"/>
    </location>
</feature>
<proteinExistence type="predicted"/>
<dbReference type="PROSITE" id="PS00022">
    <property type="entry name" value="EGF_1"/>
    <property type="match status" value="1"/>
</dbReference>
<evidence type="ECO:0000256" key="2">
    <source>
        <dbReference type="ARBA" id="ARBA00022670"/>
    </source>
</evidence>
<keyword evidence="5 9" id="KW-0862">Zinc</keyword>
<evidence type="ECO:0000259" key="12">
    <source>
        <dbReference type="PROSITE" id="PS51864"/>
    </source>
</evidence>
<dbReference type="Gene3D" id="2.60.120.290">
    <property type="entry name" value="Spermadhesin, CUB domain"/>
    <property type="match status" value="1"/>
</dbReference>
<evidence type="ECO:0000256" key="5">
    <source>
        <dbReference type="ARBA" id="ARBA00022833"/>
    </source>
</evidence>
<dbReference type="InterPro" id="IPR006026">
    <property type="entry name" value="Peptidase_Metallo"/>
</dbReference>
<comment type="caution">
    <text evidence="8">Lacks conserved residue(s) required for the propagation of feature annotation.</text>
</comment>
<gene>
    <name evidence="13" type="primary">BP10-L1</name>
    <name evidence="13" type="ORF">Hamer_G013188</name>
</gene>
<keyword evidence="1" id="KW-0245">EGF-like domain</keyword>
<dbReference type="GO" id="GO:0004222">
    <property type="term" value="F:metalloendopeptidase activity"/>
    <property type="evidence" value="ECO:0007669"/>
    <property type="project" value="UniProtKB-UniRule"/>
</dbReference>
<feature type="active site" evidence="9">
    <location>
        <position position="205"/>
    </location>
</feature>
<keyword evidence="14" id="KW-1185">Reference proteome</keyword>
<dbReference type="PROSITE" id="PS51864">
    <property type="entry name" value="ASTACIN"/>
    <property type="match status" value="1"/>
</dbReference>
<comment type="cofactor">
    <cofactor evidence="9 10">
        <name>Zn(2+)</name>
        <dbReference type="ChEBI" id="CHEBI:29105"/>
    </cofactor>
    <text evidence="9 10">Binds 1 zinc ion per subunit.</text>
</comment>
<dbReference type="CDD" id="cd00041">
    <property type="entry name" value="CUB"/>
    <property type="match status" value="1"/>
</dbReference>
<evidence type="ECO:0000256" key="8">
    <source>
        <dbReference type="PROSITE-ProRule" id="PRU00059"/>
    </source>
</evidence>
<keyword evidence="3 9" id="KW-0479">Metal-binding</keyword>
<comment type="caution">
    <text evidence="13">The sequence shown here is derived from an EMBL/GenBank/DDBJ whole genome shotgun (WGS) entry which is preliminary data.</text>
</comment>
<dbReference type="PANTHER" id="PTHR10127:SF780">
    <property type="entry name" value="METALLOENDOPEPTIDASE"/>
    <property type="match status" value="1"/>
</dbReference>
<feature type="domain" description="CUB" evidence="11">
    <location>
        <begin position="342"/>
        <end position="471"/>
    </location>
</feature>
<dbReference type="EMBL" id="JAHLQT010024020">
    <property type="protein sequence ID" value="KAG7165676.1"/>
    <property type="molecule type" value="Genomic_DNA"/>
</dbReference>
<evidence type="ECO:0000313" key="13">
    <source>
        <dbReference type="EMBL" id="KAG7165676.1"/>
    </source>
</evidence>
<dbReference type="InterPro" id="IPR000859">
    <property type="entry name" value="CUB_dom"/>
</dbReference>
<dbReference type="InterPro" id="IPR000742">
    <property type="entry name" value="EGF"/>
</dbReference>
<evidence type="ECO:0000256" key="3">
    <source>
        <dbReference type="ARBA" id="ARBA00022723"/>
    </source>
</evidence>
<dbReference type="InterPro" id="IPR001506">
    <property type="entry name" value="Peptidase_M12A"/>
</dbReference>
<feature type="binding site" evidence="9">
    <location>
        <position position="204"/>
    </location>
    <ligand>
        <name>Zn(2+)</name>
        <dbReference type="ChEBI" id="CHEBI:29105"/>
        <note>catalytic</note>
    </ligand>
</feature>
<dbReference type="SUPFAM" id="SSF49854">
    <property type="entry name" value="Spermadhesin, CUB domain"/>
    <property type="match status" value="1"/>
</dbReference>
<dbReference type="AlphaFoldDB" id="A0A8J5JXZ1"/>
<evidence type="ECO:0000256" key="9">
    <source>
        <dbReference type="PROSITE-ProRule" id="PRU01211"/>
    </source>
</evidence>
<keyword evidence="4 9" id="KW-0378">Hydrolase</keyword>
<dbReference type="PRINTS" id="PR00480">
    <property type="entry name" value="ASTACIN"/>
</dbReference>
<dbReference type="InterPro" id="IPR035914">
    <property type="entry name" value="Sperma_CUB_dom_sf"/>
</dbReference>
<dbReference type="Proteomes" id="UP000747542">
    <property type="component" value="Unassembled WGS sequence"/>
</dbReference>
<dbReference type="Pfam" id="PF01400">
    <property type="entry name" value="Astacin"/>
    <property type="match status" value="1"/>
</dbReference>
<dbReference type="SMART" id="SM00235">
    <property type="entry name" value="ZnMc"/>
    <property type="match status" value="1"/>
</dbReference>
<keyword evidence="6 9" id="KW-0482">Metalloprotease</keyword>
<evidence type="ECO:0000259" key="11">
    <source>
        <dbReference type="PROSITE" id="PS01180"/>
    </source>
</evidence>
<dbReference type="EC" id="3.4.24.-" evidence="10"/>
<name>A0A8J5JXZ1_HOMAM</name>
<sequence length="585" mass="66381">MRRLLVVWYGRSREGSRKHYVQQKRVAVAQERSNKKYCSRGGAFRVGDLVRLKLSPAERHKKGGKKMAHYQSYHYHVIKVLRGGWSYKLIPESDPAGRVKVRHFDELESATVRPYSWGIPLSEQPSVPANSEENTVQPSLRRSKRFRQPPYQLQVDPGRRRYKPDQEECWDGTTDDEMSWKMRRVVVTSTSDGVVMRSFGSVMHEIAHAIGFWHEHSRSDRDNHIIVNYDNIKDTNIRNFDIKNDNSYGVPYDYHSDLHYSARAFHGNGHITIATKNPLYQGVIGQRTGLSHMDYLLANRMYGCTKKLLASCAIESDPCLNYGYLNPACSCVCPEGTAGPHCDTLITPYDETHLSPYSRMISGEQVITSHNYPSTDPVTYHLGAKYTKLLRAPEGHLVLLKFLDFSLYQRSDDSCDSDRLEIRTSNMVDGDWYCGNEITAGQMFLSEGREMTLYFRSGAVTRGWAAKVTFIPSTTTIVNNHTTTINNNNNQPRTTITNNNHTTITNNNHTTITNNNHTTTIATTTTTPPSSNHPIVVNNHTTTIVVSIHTTIIDSVRCVKLIIEKLRLSPGDEMVVRNPYTPPVV</sequence>
<dbReference type="GO" id="GO:0008270">
    <property type="term" value="F:zinc ion binding"/>
    <property type="evidence" value="ECO:0007669"/>
    <property type="project" value="UniProtKB-UniRule"/>
</dbReference>
<dbReference type="GO" id="GO:0006508">
    <property type="term" value="P:proteolysis"/>
    <property type="evidence" value="ECO:0007669"/>
    <property type="project" value="UniProtKB-KW"/>
</dbReference>
<evidence type="ECO:0000256" key="10">
    <source>
        <dbReference type="RuleBase" id="RU361183"/>
    </source>
</evidence>
<evidence type="ECO:0000313" key="14">
    <source>
        <dbReference type="Proteomes" id="UP000747542"/>
    </source>
</evidence>
<evidence type="ECO:0000256" key="6">
    <source>
        <dbReference type="ARBA" id="ARBA00023049"/>
    </source>
</evidence>
<accession>A0A8J5JXZ1</accession>
<dbReference type="SMART" id="SM00042">
    <property type="entry name" value="CUB"/>
    <property type="match status" value="1"/>
</dbReference>
<feature type="binding site" evidence="9">
    <location>
        <position position="208"/>
    </location>
    <ligand>
        <name>Zn(2+)</name>
        <dbReference type="ChEBI" id="CHEBI:29105"/>
        <note>catalytic</note>
    </ligand>
</feature>
<feature type="binding site" evidence="9">
    <location>
        <position position="214"/>
    </location>
    <ligand>
        <name>Zn(2+)</name>
        <dbReference type="ChEBI" id="CHEBI:29105"/>
        <note>catalytic</note>
    </ligand>
</feature>
<evidence type="ECO:0000256" key="1">
    <source>
        <dbReference type="ARBA" id="ARBA00022536"/>
    </source>
</evidence>
<evidence type="ECO:0000256" key="4">
    <source>
        <dbReference type="ARBA" id="ARBA00022801"/>
    </source>
</evidence>
<dbReference type="PROSITE" id="PS01180">
    <property type="entry name" value="CUB"/>
    <property type="match status" value="1"/>
</dbReference>